<evidence type="ECO:0000313" key="2">
    <source>
        <dbReference type="EMBL" id="KAJ1189372.1"/>
    </source>
</evidence>
<accession>A0AAV7UKN8</accession>
<protein>
    <submittedName>
        <fullName evidence="2">Uncharacterized protein</fullName>
    </submittedName>
</protein>
<dbReference type="EMBL" id="JANPWB010000005">
    <property type="protein sequence ID" value="KAJ1189372.1"/>
    <property type="molecule type" value="Genomic_DNA"/>
</dbReference>
<evidence type="ECO:0000313" key="3">
    <source>
        <dbReference type="Proteomes" id="UP001066276"/>
    </source>
</evidence>
<organism evidence="2 3">
    <name type="scientific">Pleurodeles waltl</name>
    <name type="common">Iberian ribbed newt</name>
    <dbReference type="NCBI Taxonomy" id="8319"/>
    <lineage>
        <taxon>Eukaryota</taxon>
        <taxon>Metazoa</taxon>
        <taxon>Chordata</taxon>
        <taxon>Craniata</taxon>
        <taxon>Vertebrata</taxon>
        <taxon>Euteleostomi</taxon>
        <taxon>Amphibia</taxon>
        <taxon>Batrachia</taxon>
        <taxon>Caudata</taxon>
        <taxon>Salamandroidea</taxon>
        <taxon>Salamandridae</taxon>
        <taxon>Pleurodelinae</taxon>
        <taxon>Pleurodeles</taxon>
    </lineage>
</organism>
<keyword evidence="3" id="KW-1185">Reference proteome</keyword>
<name>A0AAV7UKN8_PLEWA</name>
<dbReference type="AlphaFoldDB" id="A0AAV7UKN8"/>
<reference evidence="2" key="1">
    <citation type="journal article" date="2022" name="bioRxiv">
        <title>Sequencing and chromosome-scale assembly of the giantPleurodeles waltlgenome.</title>
        <authorList>
            <person name="Brown T."/>
            <person name="Elewa A."/>
            <person name="Iarovenko S."/>
            <person name="Subramanian E."/>
            <person name="Araus A.J."/>
            <person name="Petzold A."/>
            <person name="Susuki M."/>
            <person name="Suzuki K.-i.T."/>
            <person name="Hayashi T."/>
            <person name="Toyoda A."/>
            <person name="Oliveira C."/>
            <person name="Osipova E."/>
            <person name="Leigh N.D."/>
            <person name="Simon A."/>
            <person name="Yun M.H."/>
        </authorList>
    </citation>
    <scope>NUCLEOTIDE SEQUENCE</scope>
    <source>
        <strain evidence="2">20211129_DDA</strain>
        <tissue evidence="2">Liver</tissue>
    </source>
</reference>
<gene>
    <name evidence="2" type="ORF">NDU88_006120</name>
</gene>
<evidence type="ECO:0000256" key="1">
    <source>
        <dbReference type="SAM" id="MobiDB-lite"/>
    </source>
</evidence>
<feature type="region of interest" description="Disordered" evidence="1">
    <location>
        <begin position="1"/>
        <end position="30"/>
    </location>
</feature>
<dbReference type="Proteomes" id="UP001066276">
    <property type="component" value="Chromosome 3_1"/>
</dbReference>
<sequence length="128" mass="13697">MDLPPPPSPKNTWVRGAEHHRSPVRPPRPPVSCCICGPTYPLIGPHGKSHCGACAAPAATPGALAQRKSKEGPEQHLQPPERLGPGRFRIPPMRRVPGPVLSLLSALQPSVPQGIRQHPQSPWPDVAP</sequence>
<comment type="caution">
    <text evidence="2">The sequence shown here is derived from an EMBL/GenBank/DDBJ whole genome shotgun (WGS) entry which is preliminary data.</text>
</comment>
<proteinExistence type="predicted"/>
<feature type="region of interest" description="Disordered" evidence="1">
    <location>
        <begin position="61"/>
        <end position="94"/>
    </location>
</feature>